<evidence type="ECO:0000256" key="1">
    <source>
        <dbReference type="SAM" id="MobiDB-lite"/>
    </source>
</evidence>
<name>A0A6T8L940_HEMAN</name>
<reference evidence="2" key="1">
    <citation type="submission" date="2021-01" db="EMBL/GenBank/DDBJ databases">
        <authorList>
            <person name="Corre E."/>
            <person name="Pelletier E."/>
            <person name="Niang G."/>
            <person name="Scheremetjew M."/>
            <person name="Finn R."/>
            <person name="Kale V."/>
            <person name="Holt S."/>
            <person name="Cochrane G."/>
            <person name="Meng A."/>
            <person name="Brown T."/>
            <person name="Cohen L."/>
        </authorList>
    </citation>
    <scope>NUCLEOTIDE SEQUENCE</scope>
    <source>
        <strain evidence="2">CCMP441</strain>
    </source>
</reference>
<dbReference type="EMBL" id="HBFK01020410">
    <property type="protein sequence ID" value="CAD8746121.1"/>
    <property type="molecule type" value="Transcribed_RNA"/>
</dbReference>
<evidence type="ECO:0000313" key="2">
    <source>
        <dbReference type="EMBL" id="CAD8746121.1"/>
    </source>
</evidence>
<sequence>MRLTDSRRGSFDHSMAQPVPLNSMNPGPVVQNQTGNVNLHYGGIAIDMDNKPVVKPGEEGRTIAIEMDEPCCGQDNFNAEYQPKTSLTKGQFDEVIAEFNAIVKMSTIGIICCPFICFADCCCDITKNKLRKKCTELSNKYAGQKVDFTLNTKDQLVVGGLWGDVDGHLFPDEKYFLLIRQN</sequence>
<dbReference type="AlphaFoldDB" id="A0A6T8L940"/>
<organism evidence="2">
    <name type="scientific">Hemiselmis andersenii</name>
    <name type="common">Cryptophyte alga</name>
    <dbReference type="NCBI Taxonomy" id="464988"/>
    <lineage>
        <taxon>Eukaryota</taxon>
        <taxon>Cryptophyceae</taxon>
        <taxon>Cryptomonadales</taxon>
        <taxon>Hemiselmidaceae</taxon>
        <taxon>Hemiselmis</taxon>
    </lineage>
</organism>
<protein>
    <submittedName>
        <fullName evidence="2">Uncharacterized protein</fullName>
    </submittedName>
</protein>
<gene>
    <name evidence="2" type="ORF">HAND1043_LOCUS12617</name>
</gene>
<accession>A0A6T8L940</accession>
<feature type="compositionally biased region" description="Basic and acidic residues" evidence="1">
    <location>
        <begin position="1"/>
        <end position="11"/>
    </location>
</feature>
<feature type="region of interest" description="Disordered" evidence="1">
    <location>
        <begin position="1"/>
        <end position="25"/>
    </location>
</feature>
<proteinExistence type="predicted"/>